<sequence>MSSTMRLFEFQENAANQIVEAAADWVHYYAEDGPLILGKTPIPFIGHLKAVTGAGKTPILAKIVADLGPSIVLWTSKSSAVADQTYRNLQGKYAHLLPAGTRIVRERPSKSEWEELLEATTGLTIWVTTVGSWNEVEYAASEGSETARLNMHRPHTDWGGDRSPWDQLRNEPQRPLWIVYDESHNQTSTQLEQLIGLRPVGFLLASATPPSGGQFDRFAEVVEGDDRAREIAARARYHVSTRDVVENELLKHTIMVENFDSDPDQLLDSAVALHKELTQAATAEGASITPKALYIVERSNPTKDEVISRPVAIWEHLRARGVPAEEIAIYTQTKIVPDDAVRVSSLAELQPHHTHIICNRALQEGWDDPEAYIEYFDDESNSYIRIAQVIGRALRQPGARHYEDDRLNTSTLFVRVPNRTFEGIVDGLKAELALYAIDETNPGANPSIRIKTRKQPLPDVPLKTDLPVVLSLPQYVLGEAELEGEKTKIQAMSRQMFAEEHLLARGRKSIQKISLRGEDDSTRYEQIAASMRRKNGEYLRRRVQLRARHCAHLLEPELFTGPAFDQWACSGSAAQSLLSDRADAIAEAFENTVELVINKIHGEETWTPAAHTPSVDKYYSFENAIHSRYAQNQFNTEELEFAKALDSLGRGVWMRNPTRGDGYGVLLPVKVGSSNTFYPDFLWWVDGECFAIDPTGKHILEEKVRGKLLTIDRPRIALLTRGKVSRDFHSLSDTDGYTLVRPRKNRSAAPEYFSTISDALLRLAPDPTLETS</sequence>
<dbReference type="Proteomes" id="UP000501387">
    <property type="component" value="Chromosome"/>
</dbReference>
<gene>
    <name evidence="1" type="ORF">G7067_05770</name>
</gene>
<organism evidence="1 2">
    <name type="scientific">Leucobacter insecticola</name>
    <dbReference type="NCBI Taxonomy" id="2714934"/>
    <lineage>
        <taxon>Bacteria</taxon>
        <taxon>Bacillati</taxon>
        <taxon>Actinomycetota</taxon>
        <taxon>Actinomycetes</taxon>
        <taxon>Micrococcales</taxon>
        <taxon>Microbacteriaceae</taxon>
        <taxon>Leucobacter</taxon>
    </lineage>
</organism>
<keyword evidence="2" id="KW-1185">Reference proteome</keyword>
<dbReference type="RefSeq" id="WP_166322662.1">
    <property type="nucleotide sequence ID" value="NZ_CP049934.1"/>
</dbReference>
<dbReference type="KEGG" id="lins:G7067_05770"/>
<proteinExistence type="predicted"/>
<name>A0A6G8FI45_9MICO</name>
<dbReference type="Gene3D" id="3.40.50.300">
    <property type="entry name" value="P-loop containing nucleotide triphosphate hydrolases"/>
    <property type="match status" value="1"/>
</dbReference>
<accession>A0A6G8FI45</accession>
<dbReference type="EMBL" id="CP049934">
    <property type="protein sequence ID" value="QIM16037.1"/>
    <property type="molecule type" value="Genomic_DNA"/>
</dbReference>
<dbReference type="SUPFAM" id="SSF52540">
    <property type="entry name" value="P-loop containing nucleoside triphosphate hydrolases"/>
    <property type="match status" value="1"/>
</dbReference>
<reference evidence="1 2" key="1">
    <citation type="submission" date="2020-03" db="EMBL/GenBank/DDBJ databases">
        <title>Leucobacter sp. nov., isolated from beetles.</title>
        <authorList>
            <person name="Hyun D.-W."/>
            <person name="Bae J.-W."/>
        </authorList>
    </citation>
    <scope>NUCLEOTIDE SEQUENCE [LARGE SCALE GENOMIC DNA]</scope>
    <source>
        <strain evidence="1 2">HDW9B</strain>
    </source>
</reference>
<dbReference type="AlphaFoldDB" id="A0A6G8FI45"/>
<dbReference type="CDD" id="cd18785">
    <property type="entry name" value="SF2_C"/>
    <property type="match status" value="1"/>
</dbReference>
<dbReference type="InterPro" id="IPR027417">
    <property type="entry name" value="P-loop_NTPase"/>
</dbReference>
<protein>
    <recommendedName>
        <fullName evidence="3">Helicase/UvrB N-terminal domain-containing protein</fullName>
    </recommendedName>
</protein>
<dbReference type="REBASE" id="395022">
    <property type="entry name" value="LspHDW9BORF5765P"/>
</dbReference>
<evidence type="ECO:0008006" key="3">
    <source>
        <dbReference type="Google" id="ProtNLM"/>
    </source>
</evidence>
<evidence type="ECO:0000313" key="2">
    <source>
        <dbReference type="Proteomes" id="UP000501387"/>
    </source>
</evidence>
<evidence type="ECO:0000313" key="1">
    <source>
        <dbReference type="EMBL" id="QIM16037.1"/>
    </source>
</evidence>